<dbReference type="NCBIfam" id="TIGR01662">
    <property type="entry name" value="HAD-SF-IIIA"/>
    <property type="match status" value="1"/>
</dbReference>
<dbReference type="GO" id="GO:0008962">
    <property type="term" value="F:phosphatidylglycerophosphatase activity"/>
    <property type="evidence" value="ECO:0007669"/>
    <property type="project" value="InterPro"/>
</dbReference>
<proteinExistence type="predicted"/>
<protein>
    <submittedName>
        <fullName evidence="1">YqeG family HAD IIIA-type phosphatase</fullName>
    </submittedName>
</protein>
<dbReference type="CDD" id="cd16416">
    <property type="entry name" value="HAD_BsYqeG-like"/>
    <property type="match status" value="1"/>
</dbReference>
<name>A0AAU8IEA9_9BACL</name>
<dbReference type="Pfam" id="PF13242">
    <property type="entry name" value="Hydrolase_like"/>
    <property type="match status" value="1"/>
</dbReference>
<dbReference type="Gene3D" id="3.40.50.1000">
    <property type="entry name" value="HAD superfamily/HAD-like"/>
    <property type="match status" value="1"/>
</dbReference>
<dbReference type="RefSeq" id="WP_353948032.1">
    <property type="nucleotide sequence ID" value="NZ_CP159510.1"/>
</dbReference>
<accession>A0AAU8IEA9</accession>
<dbReference type="InterPro" id="IPR006549">
    <property type="entry name" value="HAD-SF_hydro_IIIA"/>
</dbReference>
<dbReference type="AlphaFoldDB" id="A0AAU8IEA9"/>
<dbReference type="SUPFAM" id="SSF56784">
    <property type="entry name" value="HAD-like"/>
    <property type="match status" value="1"/>
</dbReference>
<dbReference type="InterPro" id="IPR036412">
    <property type="entry name" value="HAD-like_sf"/>
</dbReference>
<dbReference type="EMBL" id="CP159510">
    <property type="protein sequence ID" value="XCJ16562.1"/>
    <property type="molecule type" value="Genomic_DNA"/>
</dbReference>
<dbReference type="InterPro" id="IPR010021">
    <property type="entry name" value="PGPP1/Gep4"/>
</dbReference>
<evidence type="ECO:0000313" key="1">
    <source>
        <dbReference type="EMBL" id="XCJ16562.1"/>
    </source>
</evidence>
<dbReference type="InterPro" id="IPR023214">
    <property type="entry name" value="HAD_sf"/>
</dbReference>
<organism evidence="1">
    <name type="scientific">Sporolactobacillus sp. Y61</name>
    <dbReference type="NCBI Taxonomy" id="3160863"/>
    <lineage>
        <taxon>Bacteria</taxon>
        <taxon>Bacillati</taxon>
        <taxon>Bacillota</taxon>
        <taxon>Bacilli</taxon>
        <taxon>Bacillales</taxon>
        <taxon>Sporolactobacillaceae</taxon>
        <taxon>Sporolactobacillus</taxon>
    </lineage>
</organism>
<sequence>MLKNFLPDEHVNKILDISPELLIAKGIRGLITDLDNTLVAWNEPRITPALIEWFHSLEKAGIMSMIVSNNSEQRVRTFSDPAGVPYIYRAQKPLPYGFRRAIRKMNLSEDQVVVVGDQIMTDVWGGNKVGAHTILVSPIAQSDAWTTRFNRILERFIMARMRRRGWLKWED</sequence>
<gene>
    <name evidence="1" type="ORF">ABNN70_13040</name>
</gene>
<reference evidence="1" key="1">
    <citation type="submission" date="2024-06" db="EMBL/GenBank/DDBJ databases">
        <authorList>
            <person name="Fan A."/>
            <person name="Zhang F.Y."/>
            <person name="Zhang L."/>
        </authorList>
    </citation>
    <scope>NUCLEOTIDE SEQUENCE</scope>
    <source>
        <strain evidence="1">Y61</strain>
    </source>
</reference>
<dbReference type="NCBIfam" id="TIGR01668">
    <property type="entry name" value="YqeG_hyp_ppase"/>
    <property type="match status" value="1"/>
</dbReference>